<dbReference type="EMBL" id="MFMW01000024">
    <property type="protein sequence ID" value="OGG86995.1"/>
    <property type="molecule type" value="Genomic_DNA"/>
</dbReference>
<sequence>MIKFESVNDFKGKFIIEPLYPGYGLTVGNGLRRVLLSSMPGAAIVSVKIAGVEHEFSTLDYVKEDVVDITLNIKQVNLSIQGELNPAEPLVIKISKTGEGKVTARDFKVPTQVTIANPGQHIATLTDKAAKFEMECVVDKGMGYLPTENRPGEKLEIGHIAVDAIFTPVNHVSIETEHVRVGEMTNWDKLVLSLETNGTLTCEQAFNLAIGILVEQFSALSKKEEVKEEIEEKKIALAQEAQKNIEPVIEPKAGEKKPKKRGRPRKDGK</sequence>
<dbReference type="Proteomes" id="UP000179136">
    <property type="component" value="Unassembled WGS sequence"/>
</dbReference>
<accession>A0A1F6FMB8</accession>
<feature type="region of interest" description="Disordered" evidence="11">
    <location>
        <begin position="246"/>
        <end position="269"/>
    </location>
</feature>
<evidence type="ECO:0000256" key="2">
    <source>
        <dbReference type="ARBA" id="ARBA00012418"/>
    </source>
</evidence>
<dbReference type="SUPFAM" id="SSF56553">
    <property type="entry name" value="Insert subdomain of RNA polymerase alpha subunit"/>
    <property type="match status" value="1"/>
</dbReference>
<evidence type="ECO:0000259" key="12">
    <source>
        <dbReference type="SMART" id="SM00662"/>
    </source>
</evidence>
<evidence type="ECO:0000256" key="11">
    <source>
        <dbReference type="SAM" id="MobiDB-lite"/>
    </source>
</evidence>
<dbReference type="GO" id="GO:0003677">
    <property type="term" value="F:DNA binding"/>
    <property type="evidence" value="ECO:0007669"/>
    <property type="project" value="InterPro"/>
</dbReference>
<proteinExistence type="inferred from homology"/>
<keyword evidence="4 13" id="KW-0240">DNA-directed RNA polymerase</keyword>
<dbReference type="EC" id="2.7.7.6" evidence="2"/>
<dbReference type="CDD" id="cd06928">
    <property type="entry name" value="RNAP_alpha_NTD"/>
    <property type="match status" value="1"/>
</dbReference>
<evidence type="ECO:0000256" key="6">
    <source>
        <dbReference type="ARBA" id="ARBA00022695"/>
    </source>
</evidence>
<keyword evidence="7" id="KW-0804">Transcription</keyword>
<dbReference type="InterPro" id="IPR036603">
    <property type="entry name" value="RBP11-like"/>
</dbReference>
<evidence type="ECO:0000256" key="10">
    <source>
        <dbReference type="ARBA" id="ARBA00048552"/>
    </source>
</evidence>
<dbReference type="AlphaFoldDB" id="A0A1F6FMB8"/>
<name>A0A1F6FMB8_9BACT</name>
<dbReference type="Pfam" id="PF01000">
    <property type="entry name" value="RNA_pol_A_bac"/>
    <property type="match status" value="1"/>
</dbReference>
<dbReference type="Gene3D" id="3.30.1360.10">
    <property type="entry name" value="RNA polymerase, RBP11-like subunit"/>
    <property type="match status" value="1"/>
</dbReference>
<feature type="domain" description="DNA-directed RNA polymerase RpoA/D/Rpb3-type" evidence="12">
    <location>
        <begin position="11"/>
        <end position="223"/>
    </location>
</feature>
<evidence type="ECO:0000256" key="1">
    <source>
        <dbReference type="ARBA" id="ARBA00007123"/>
    </source>
</evidence>
<dbReference type="GO" id="GO:0003899">
    <property type="term" value="F:DNA-directed RNA polymerase activity"/>
    <property type="evidence" value="ECO:0007669"/>
    <property type="project" value="UniProtKB-EC"/>
</dbReference>
<gene>
    <name evidence="13" type="ORF">A3B87_03415</name>
</gene>
<evidence type="ECO:0000256" key="7">
    <source>
        <dbReference type="ARBA" id="ARBA00023163"/>
    </source>
</evidence>
<feature type="compositionally biased region" description="Basic residues" evidence="11">
    <location>
        <begin position="257"/>
        <end position="269"/>
    </location>
</feature>
<dbReference type="GO" id="GO:0006351">
    <property type="term" value="P:DNA-templated transcription"/>
    <property type="evidence" value="ECO:0007669"/>
    <property type="project" value="InterPro"/>
</dbReference>
<dbReference type="InterPro" id="IPR011773">
    <property type="entry name" value="DNA-dir_RpoA"/>
</dbReference>
<dbReference type="SUPFAM" id="SSF55257">
    <property type="entry name" value="RBP11-like subunits of RNA polymerase"/>
    <property type="match status" value="1"/>
</dbReference>
<evidence type="ECO:0000256" key="3">
    <source>
        <dbReference type="ARBA" id="ARBA00015972"/>
    </source>
</evidence>
<dbReference type="GO" id="GO:0005737">
    <property type="term" value="C:cytoplasm"/>
    <property type="evidence" value="ECO:0007669"/>
    <property type="project" value="UniProtKB-ARBA"/>
</dbReference>
<reference evidence="13 14" key="1">
    <citation type="journal article" date="2016" name="Nat. Commun.">
        <title>Thousands of microbial genomes shed light on interconnected biogeochemical processes in an aquifer system.</title>
        <authorList>
            <person name="Anantharaman K."/>
            <person name="Brown C.T."/>
            <person name="Hug L.A."/>
            <person name="Sharon I."/>
            <person name="Castelle C.J."/>
            <person name="Probst A.J."/>
            <person name="Thomas B.C."/>
            <person name="Singh A."/>
            <person name="Wilkins M.J."/>
            <person name="Karaoz U."/>
            <person name="Brodie E.L."/>
            <person name="Williams K.H."/>
            <person name="Hubbard S.S."/>
            <person name="Banfield J.F."/>
        </authorList>
    </citation>
    <scope>NUCLEOTIDE SEQUENCE [LARGE SCALE GENOMIC DNA]</scope>
</reference>
<dbReference type="Gene3D" id="2.170.120.12">
    <property type="entry name" value="DNA-directed RNA polymerase, insert domain"/>
    <property type="match status" value="1"/>
</dbReference>
<dbReference type="InterPro" id="IPR011262">
    <property type="entry name" value="DNA-dir_RNA_pol_insert"/>
</dbReference>
<evidence type="ECO:0000256" key="8">
    <source>
        <dbReference type="ARBA" id="ARBA00032524"/>
    </source>
</evidence>
<dbReference type="Pfam" id="PF01193">
    <property type="entry name" value="RNA_pol_L"/>
    <property type="match status" value="1"/>
</dbReference>
<protein>
    <recommendedName>
        <fullName evidence="3">DNA-directed RNA polymerase subunit alpha</fullName>
        <ecNumber evidence="2">2.7.7.6</ecNumber>
    </recommendedName>
    <alternativeName>
        <fullName evidence="9">RNA polymerase subunit alpha</fullName>
    </alternativeName>
    <alternativeName>
        <fullName evidence="8">Transcriptase subunit alpha</fullName>
    </alternativeName>
</protein>
<evidence type="ECO:0000256" key="5">
    <source>
        <dbReference type="ARBA" id="ARBA00022679"/>
    </source>
</evidence>
<comment type="caution">
    <text evidence="13">The sequence shown here is derived from an EMBL/GenBank/DDBJ whole genome shotgun (WGS) entry which is preliminary data.</text>
</comment>
<dbReference type="SMART" id="SM00662">
    <property type="entry name" value="RPOLD"/>
    <property type="match status" value="1"/>
</dbReference>
<dbReference type="NCBIfam" id="TIGR02027">
    <property type="entry name" value="rpoA"/>
    <property type="match status" value="1"/>
</dbReference>
<keyword evidence="6" id="KW-0548">Nucleotidyltransferase</keyword>
<dbReference type="FunFam" id="2.170.120.12:FF:000001">
    <property type="entry name" value="DNA-directed RNA polymerase subunit alpha"/>
    <property type="match status" value="1"/>
</dbReference>
<dbReference type="InterPro" id="IPR011263">
    <property type="entry name" value="DNA-dir_RNA_pol_RpoA/D/Rpb3"/>
</dbReference>
<comment type="catalytic activity">
    <reaction evidence="10">
        <text>RNA(n) + a ribonucleoside 5'-triphosphate = RNA(n+1) + diphosphate</text>
        <dbReference type="Rhea" id="RHEA:21248"/>
        <dbReference type="Rhea" id="RHEA-COMP:14527"/>
        <dbReference type="Rhea" id="RHEA-COMP:17342"/>
        <dbReference type="ChEBI" id="CHEBI:33019"/>
        <dbReference type="ChEBI" id="CHEBI:61557"/>
        <dbReference type="ChEBI" id="CHEBI:140395"/>
        <dbReference type="EC" id="2.7.7.6"/>
    </reaction>
</comment>
<dbReference type="GO" id="GO:0046983">
    <property type="term" value="F:protein dimerization activity"/>
    <property type="evidence" value="ECO:0007669"/>
    <property type="project" value="InterPro"/>
</dbReference>
<evidence type="ECO:0000256" key="9">
    <source>
        <dbReference type="ARBA" id="ARBA00033070"/>
    </source>
</evidence>
<dbReference type="InterPro" id="IPR036643">
    <property type="entry name" value="RNApol_insert_sf"/>
</dbReference>
<organism evidence="13 14">
    <name type="scientific">Candidatus Kuenenbacteria bacterium RIFCSPHIGHO2_02_FULL_39_13</name>
    <dbReference type="NCBI Taxonomy" id="1798561"/>
    <lineage>
        <taxon>Bacteria</taxon>
        <taxon>Candidatus Kueneniibacteriota</taxon>
    </lineage>
</organism>
<comment type="similarity">
    <text evidence="1">Belongs to the RNA polymerase alpha chain family.</text>
</comment>
<dbReference type="GO" id="GO:0000428">
    <property type="term" value="C:DNA-directed RNA polymerase complex"/>
    <property type="evidence" value="ECO:0007669"/>
    <property type="project" value="UniProtKB-KW"/>
</dbReference>
<evidence type="ECO:0000313" key="13">
    <source>
        <dbReference type="EMBL" id="OGG86995.1"/>
    </source>
</evidence>
<evidence type="ECO:0000313" key="14">
    <source>
        <dbReference type="Proteomes" id="UP000179136"/>
    </source>
</evidence>
<evidence type="ECO:0000256" key="4">
    <source>
        <dbReference type="ARBA" id="ARBA00022478"/>
    </source>
</evidence>
<dbReference type="STRING" id="1798561.A3B87_03415"/>
<keyword evidence="5" id="KW-0808">Transferase</keyword>